<organism evidence="1">
    <name type="scientific">Clostridium botulinum (strain Eklund 17B / Type B)</name>
    <dbReference type="NCBI Taxonomy" id="935198"/>
    <lineage>
        <taxon>Bacteria</taxon>
        <taxon>Bacillati</taxon>
        <taxon>Bacillota</taxon>
        <taxon>Clostridia</taxon>
        <taxon>Eubacteriales</taxon>
        <taxon>Clostridiaceae</taxon>
        <taxon>Clostridium</taxon>
    </lineage>
</organism>
<accession>B2TNZ9</accession>
<dbReference type="AlphaFoldDB" id="B2TNZ9"/>
<accession>U4PN47</accession>
<dbReference type="HOGENOM" id="CLU_1154842_0_0_9"/>
<reference evidence="1" key="1">
    <citation type="submission" date="2009-06" db="EMBL/GenBank/DDBJ databases">
        <authorList>
            <consortium name="US DOE Joint Genome Institute (JGI-PGF)"/>
            <person name="Lucas S."/>
            <person name="Copeland A."/>
            <person name="Lapidus A."/>
            <person name="Glavina del Rio T."/>
            <person name="Dalin E."/>
            <person name="Tice H."/>
            <person name="Bruce D."/>
            <person name="Goodwin L."/>
            <person name="Pitluck S."/>
            <person name="Kyrpides N."/>
            <person name="Mavromatis K."/>
            <person name="Ivanova N."/>
            <person name="Saunders E."/>
            <person name="Brettin T."/>
            <person name="Detter J.C."/>
            <person name="Han C."/>
            <person name="Larimer F."/>
            <person name="Land M."/>
            <person name="Hauser L."/>
            <person name="Markowitz V."/>
            <person name="Cheng J.-F."/>
            <person name="Hugenholtz P."/>
            <person name="Woyke T."/>
            <person name="Wu D."/>
            <person name="Gronow S."/>
            <person name="Klenk H.-P."/>
            <person name="Eisen J.A."/>
        </authorList>
    </citation>
    <scope>NUCLEOTIDE SEQUENCE</scope>
    <source>
        <strain evidence="1">Eklund 17B</strain>
    </source>
</reference>
<dbReference type="KEGG" id="cbk:CLL_A2768"/>
<proteinExistence type="predicted"/>
<evidence type="ECO:0000313" key="1">
    <source>
        <dbReference type="EMBL" id="ACD22721.1"/>
    </source>
</evidence>
<dbReference type="PATRIC" id="fig|935198.13.peg.2730"/>
<protein>
    <submittedName>
        <fullName evidence="1">Uncharacterized protein</fullName>
    </submittedName>
</protein>
<name>B2TNZ9_CLOBB</name>
<dbReference type="EMBL" id="CP001056">
    <property type="protein sequence ID" value="ACD22721.1"/>
    <property type="molecule type" value="Genomic_DNA"/>
</dbReference>
<gene>
    <name evidence="1" type="ordered locus">CLL_A2768</name>
</gene>
<reference evidence="1" key="2">
    <citation type="submission" date="2009-08" db="EMBL/GenBank/DDBJ databases">
        <authorList>
            <person name="Shrivastava S."/>
            <person name="Brinkac L.M."/>
            <person name="Dodson R.J."/>
            <person name="Harkins D.M."/>
            <person name="Durkin A.S."/>
            <person name="Sutton G."/>
        </authorList>
    </citation>
    <scope>NUCLEOTIDE SEQUENCE</scope>
    <source>
        <strain evidence="1">Eklund 17B</strain>
    </source>
</reference>
<sequence>MNIDINAIVNNKLKEMEEKNTIEKVLEENIEKAIIKGIEGALDSYSLKHQIEDKVEKQVSEVVSEIGFTGYNGFIAEKIKMITEEVCRKDVAEKIQKKFNDILVIKRETIKLSEIFEKYRDYMNESTDEEDKYSLENFWVDVEESEYGWLTYKMAREKPERSYYRDDESYIEFTVHPDRDDKEIGSMSTVYIGDKRLENTFKLGNMTEIESLITNIYYNKTPIIIDIESDDDIETYFDTDI</sequence>